<organism evidence="2 3">
    <name type="scientific">Platanthera zijinensis</name>
    <dbReference type="NCBI Taxonomy" id="2320716"/>
    <lineage>
        <taxon>Eukaryota</taxon>
        <taxon>Viridiplantae</taxon>
        <taxon>Streptophyta</taxon>
        <taxon>Embryophyta</taxon>
        <taxon>Tracheophyta</taxon>
        <taxon>Spermatophyta</taxon>
        <taxon>Magnoliopsida</taxon>
        <taxon>Liliopsida</taxon>
        <taxon>Asparagales</taxon>
        <taxon>Orchidaceae</taxon>
        <taxon>Orchidoideae</taxon>
        <taxon>Orchideae</taxon>
        <taxon>Orchidinae</taxon>
        <taxon>Platanthera</taxon>
    </lineage>
</organism>
<dbReference type="AlphaFoldDB" id="A0AAP0B9T2"/>
<evidence type="ECO:0000256" key="1">
    <source>
        <dbReference type="SAM" id="MobiDB-lite"/>
    </source>
</evidence>
<dbReference type="EMBL" id="JBBWWQ010000013">
    <property type="protein sequence ID" value="KAK8933236.1"/>
    <property type="molecule type" value="Genomic_DNA"/>
</dbReference>
<keyword evidence="3" id="KW-1185">Reference proteome</keyword>
<protein>
    <submittedName>
        <fullName evidence="2">Uncharacterized protein</fullName>
    </submittedName>
</protein>
<evidence type="ECO:0000313" key="2">
    <source>
        <dbReference type="EMBL" id="KAK8933236.1"/>
    </source>
</evidence>
<reference evidence="2 3" key="1">
    <citation type="journal article" date="2022" name="Nat. Plants">
        <title>Genomes of leafy and leafless Platanthera orchids illuminate the evolution of mycoheterotrophy.</title>
        <authorList>
            <person name="Li M.H."/>
            <person name="Liu K.W."/>
            <person name="Li Z."/>
            <person name="Lu H.C."/>
            <person name="Ye Q.L."/>
            <person name="Zhang D."/>
            <person name="Wang J.Y."/>
            <person name="Li Y.F."/>
            <person name="Zhong Z.M."/>
            <person name="Liu X."/>
            <person name="Yu X."/>
            <person name="Liu D.K."/>
            <person name="Tu X.D."/>
            <person name="Liu B."/>
            <person name="Hao Y."/>
            <person name="Liao X.Y."/>
            <person name="Jiang Y.T."/>
            <person name="Sun W.H."/>
            <person name="Chen J."/>
            <person name="Chen Y.Q."/>
            <person name="Ai Y."/>
            <person name="Zhai J.W."/>
            <person name="Wu S.S."/>
            <person name="Zhou Z."/>
            <person name="Hsiao Y.Y."/>
            <person name="Wu W.L."/>
            <person name="Chen Y.Y."/>
            <person name="Lin Y.F."/>
            <person name="Hsu J.L."/>
            <person name="Li C.Y."/>
            <person name="Wang Z.W."/>
            <person name="Zhao X."/>
            <person name="Zhong W.Y."/>
            <person name="Ma X.K."/>
            <person name="Ma L."/>
            <person name="Huang J."/>
            <person name="Chen G.Z."/>
            <person name="Huang M.Z."/>
            <person name="Huang L."/>
            <person name="Peng D.H."/>
            <person name="Luo Y.B."/>
            <person name="Zou S.Q."/>
            <person name="Chen S.P."/>
            <person name="Lan S."/>
            <person name="Tsai W.C."/>
            <person name="Van de Peer Y."/>
            <person name="Liu Z.J."/>
        </authorList>
    </citation>
    <scope>NUCLEOTIDE SEQUENCE [LARGE SCALE GENOMIC DNA]</scope>
    <source>
        <strain evidence="2">Lor287</strain>
    </source>
</reference>
<feature type="region of interest" description="Disordered" evidence="1">
    <location>
        <begin position="1"/>
        <end position="29"/>
    </location>
</feature>
<dbReference type="PANTHER" id="PTHR33526:SF4">
    <property type="entry name" value="OS07G0123800 PROTEIN"/>
    <property type="match status" value="1"/>
</dbReference>
<sequence>MGVPAAKEPSPDDQAITRTTSSPGGGCMTRFMTSPFRALRRIRDMYVSSLGNCTRSGAASSRGGNNNKISATAGMVAIMPRARSRTAFGHNSYRSGPDGDDDFRELVRVNSKQVDAAAAAKLSAARPPAVTVVPRSQSVAASIGRIDEERPCEFDVDGDDGIKLAGIPTGAGAGPAYSRSRSCAVVPTERSSSTVIGFKGGLK</sequence>
<accession>A0AAP0B9T2</accession>
<comment type="caution">
    <text evidence="2">The sequence shown here is derived from an EMBL/GenBank/DDBJ whole genome shotgun (WGS) entry which is preliminary data.</text>
</comment>
<evidence type="ECO:0000313" key="3">
    <source>
        <dbReference type="Proteomes" id="UP001418222"/>
    </source>
</evidence>
<dbReference type="Proteomes" id="UP001418222">
    <property type="component" value="Unassembled WGS sequence"/>
</dbReference>
<proteinExistence type="predicted"/>
<name>A0AAP0B9T2_9ASPA</name>
<gene>
    <name evidence="2" type="ORF">KSP39_PZI015183</name>
</gene>
<dbReference type="PANTHER" id="PTHR33526">
    <property type="entry name" value="OS07G0123800 PROTEIN"/>
    <property type="match status" value="1"/>
</dbReference>